<dbReference type="Gene3D" id="1.25.40.10">
    <property type="entry name" value="Tetratricopeptide repeat domain"/>
    <property type="match status" value="1"/>
</dbReference>
<evidence type="ECO:0000313" key="2">
    <source>
        <dbReference type="Proteomes" id="UP000323924"/>
    </source>
</evidence>
<organism evidence="1 2">
    <name type="scientific">Pseudomonas chlororaphis</name>
    <dbReference type="NCBI Taxonomy" id="587753"/>
    <lineage>
        <taxon>Bacteria</taxon>
        <taxon>Pseudomonadati</taxon>
        <taxon>Pseudomonadota</taxon>
        <taxon>Gammaproteobacteria</taxon>
        <taxon>Pseudomonadales</taxon>
        <taxon>Pseudomonadaceae</taxon>
        <taxon>Pseudomonas</taxon>
    </lineage>
</organism>
<accession>A0AB34CG14</accession>
<reference evidence="1 2" key="1">
    <citation type="submission" date="2019-09" db="EMBL/GenBank/DDBJ databases">
        <authorList>
            <person name="Vacheron J."/>
            <person name="Dubost A."/>
            <person name="Prigent-Combaret C."/>
            <person name="Muller D."/>
        </authorList>
    </citation>
    <scope>NUCLEOTIDE SEQUENCE [LARGE SCALE GENOMIC DNA]</scope>
    <source>
        <strain evidence="1 2">JV497</strain>
    </source>
</reference>
<dbReference type="Proteomes" id="UP000323924">
    <property type="component" value="Unassembled WGS sequence"/>
</dbReference>
<dbReference type="EMBL" id="VWPC01000005">
    <property type="protein sequence ID" value="KAA5844475.1"/>
    <property type="molecule type" value="Genomic_DNA"/>
</dbReference>
<dbReference type="SUPFAM" id="SSF81901">
    <property type="entry name" value="HCP-like"/>
    <property type="match status" value="1"/>
</dbReference>
<dbReference type="InterPro" id="IPR011990">
    <property type="entry name" value="TPR-like_helical_dom_sf"/>
</dbReference>
<proteinExistence type="predicted"/>
<gene>
    <name evidence="1" type="ORF">F2A38_04520</name>
</gene>
<dbReference type="AlphaFoldDB" id="A0AB34CG14"/>
<evidence type="ECO:0000313" key="1">
    <source>
        <dbReference type="EMBL" id="KAA5844475.1"/>
    </source>
</evidence>
<sequence>MRLFIQSQIREYPLKLFNVLPMALVVLLTGCTTASDKTADKESSLNDTLPKLTLQNVLPTVASNEQCNAQMDSDILFGVGFLLYENQELDAAKTCMVLAAPKHPRAFCYLSMIAGQDESKTDEQRNTESFNYMAYSALQNDWCAEYGLYQAYNYGHTSAKQDTALALRWLERSARHGYPEAQKDLIEKYEEQGNLSAAYAWTRIMAKADDTTAADALKARMSAAQITDGEQRYTQLTGQVTSKQALYAEAREEDVGRYSAEIYQDYPDTFKGLSSAERYNYVKQSMFKAIDLPFVKGRGHVLSYIVVNRQAQLKKPGVDIAQDKKIVAVMKDDELSVAETIAQALSIVNKTYR</sequence>
<dbReference type="PROSITE" id="PS51257">
    <property type="entry name" value="PROKAR_LIPOPROTEIN"/>
    <property type="match status" value="1"/>
</dbReference>
<comment type="caution">
    <text evidence="1">The sequence shown here is derived from an EMBL/GenBank/DDBJ whole genome shotgun (WGS) entry which is preliminary data.</text>
</comment>
<protein>
    <submittedName>
        <fullName evidence="1">Sel1 repeat family protein</fullName>
    </submittedName>
</protein>
<name>A0AB34CG14_9PSED</name>